<evidence type="ECO:0000313" key="1">
    <source>
        <dbReference type="EMBL" id="ONM43155.1"/>
    </source>
</evidence>
<protein>
    <submittedName>
        <fullName evidence="1">Uncharacterized protein</fullName>
    </submittedName>
</protein>
<proteinExistence type="predicted"/>
<dbReference type="Proteomes" id="UP000242847">
    <property type="component" value="Unassembled WGS sequence"/>
</dbReference>
<gene>
    <name evidence="1" type="ORF">BXT89_14485</name>
</gene>
<dbReference type="RefSeq" id="WP_083728392.1">
    <property type="nucleotide sequence ID" value="NZ_FOUD01000001.1"/>
</dbReference>
<dbReference type="OrthoDB" id="6873160at2"/>
<dbReference type="AlphaFoldDB" id="A0A1S8DCJ0"/>
<dbReference type="EMBL" id="MUBC01000035">
    <property type="protein sequence ID" value="ONM43155.1"/>
    <property type="molecule type" value="Genomic_DNA"/>
</dbReference>
<organism evidence="1 2">
    <name type="scientific">Halopseudomonas pachastrellae</name>
    <dbReference type="NCBI Taxonomy" id="254161"/>
    <lineage>
        <taxon>Bacteria</taxon>
        <taxon>Pseudomonadati</taxon>
        <taxon>Pseudomonadota</taxon>
        <taxon>Gammaproteobacteria</taxon>
        <taxon>Pseudomonadales</taxon>
        <taxon>Pseudomonadaceae</taxon>
        <taxon>Halopseudomonas</taxon>
    </lineage>
</organism>
<comment type="caution">
    <text evidence="1">The sequence shown here is derived from an EMBL/GenBank/DDBJ whole genome shotgun (WGS) entry which is preliminary data.</text>
</comment>
<name>A0A1S8DCJ0_9GAMM</name>
<dbReference type="STRING" id="254161.SAMN05216256_101119"/>
<reference evidence="1 2" key="1">
    <citation type="submission" date="2017-01" db="EMBL/GenBank/DDBJ databases">
        <title>Draft genome sequence of Pseudomonas pachastrellae type strain CCUG 46540T from a deep sea.</title>
        <authorList>
            <person name="Gomila M."/>
            <person name="Mulet M."/>
            <person name="Lalucat J."/>
            <person name="Garcia-Valdes E."/>
        </authorList>
    </citation>
    <scope>NUCLEOTIDE SEQUENCE [LARGE SCALE GENOMIC DNA]</scope>
    <source>
        <strain evidence="1 2">CCUG 46540</strain>
    </source>
</reference>
<keyword evidence="2" id="KW-1185">Reference proteome</keyword>
<sequence length="389" mass="41103">MDIINKNQFTGSNNIAKAERLPEGAVVEAINVDFTAGGKAELRAGFEPVREEADTRAVFEMGGDALALIVADQLIKVTPVGETLLGAVADGPVAAVWHAGELFLNTVADSVRIGESRRSWAVPAPAFDVGVEAGSMRPGIYKVAVTAVEAGVESGCQPAIISVGEGEAIRVNVDDARDCRLYCSTPNGLTLYHQGIAYGTNKIPPRILDDSARLETAGLYSLPFCEHLISHQALIVGAQGKFLYHTHPMWPHLHNPESDYIPFPAPISLIASVEGGVFVCADKTYFITGLGGPDMTSRTVLEFGGIGGTELTLPDGAVAWFSRYGQVIGRADGSVELPNRQSYAPLTAPRGAAGLLEHNGNQMVVTTMQGGVSGSGLRSADHIDLEVIQ</sequence>
<evidence type="ECO:0000313" key="2">
    <source>
        <dbReference type="Proteomes" id="UP000242847"/>
    </source>
</evidence>
<accession>A0A1S8DCJ0</accession>